<feature type="domain" description="ABC3 transporter permease C-terminal" evidence="8">
    <location>
        <begin position="220"/>
        <end position="334"/>
    </location>
</feature>
<dbReference type="Pfam" id="PF02687">
    <property type="entry name" value="FtsX"/>
    <property type="match status" value="2"/>
</dbReference>
<feature type="transmembrane region" description="Helical" evidence="7">
    <location>
        <begin position="355"/>
        <end position="374"/>
    </location>
</feature>
<dbReference type="GO" id="GO:0005886">
    <property type="term" value="C:plasma membrane"/>
    <property type="evidence" value="ECO:0007669"/>
    <property type="project" value="UniProtKB-SubCell"/>
</dbReference>
<feature type="transmembrane region" description="Helical" evidence="7">
    <location>
        <begin position="386"/>
        <end position="408"/>
    </location>
</feature>
<evidence type="ECO:0000313" key="10">
    <source>
        <dbReference type="Proteomes" id="UP000585638"/>
    </source>
</evidence>
<dbReference type="EMBL" id="JACHIR010000001">
    <property type="protein sequence ID" value="MBB5894832.1"/>
    <property type="molecule type" value="Genomic_DNA"/>
</dbReference>
<evidence type="ECO:0000256" key="6">
    <source>
        <dbReference type="ARBA" id="ARBA00038076"/>
    </source>
</evidence>
<comment type="subcellular location">
    <subcellularLocation>
        <location evidence="1">Cell membrane</location>
        <topology evidence="1">Multi-pass membrane protein</topology>
    </subcellularLocation>
</comment>
<dbReference type="AlphaFoldDB" id="A0A7W9NIQ3"/>
<evidence type="ECO:0000256" key="5">
    <source>
        <dbReference type="ARBA" id="ARBA00023136"/>
    </source>
</evidence>
<gene>
    <name evidence="9" type="ORF">BJ998_006028</name>
</gene>
<organism evidence="9 10">
    <name type="scientific">Kutzneria kofuensis</name>
    <dbReference type="NCBI Taxonomy" id="103725"/>
    <lineage>
        <taxon>Bacteria</taxon>
        <taxon>Bacillati</taxon>
        <taxon>Actinomycetota</taxon>
        <taxon>Actinomycetes</taxon>
        <taxon>Pseudonocardiales</taxon>
        <taxon>Pseudonocardiaceae</taxon>
        <taxon>Kutzneria</taxon>
    </lineage>
</organism>
<accession>A0A7W9NIQ3</accession>
<evidence type="ECO:0000259" key="8">
    <source>
        <dbReference type="Pfam" id="PF02687"/>
    </source>
</evidence>
<keyword evidence="2" id="KW-1003">Cell membrane</keyword>
<proteinExistence type="inferred from homology"/>
<evidence type="ECO:0000256" key="7">
    <source>
        <dbReference type="SAM" id="Phobius"/>
    </source>
</evidence>
<evidence type="ECO:0000256" key="4">
    <source>
        <dbReference type="ARBA" id="ARBA00022989"/>
    </source>
</evidence>
<keyword evidence="10" id="KW-1185">Reference proteome</keyword>
<dbReference type="Proteomes" id="UP000585638">
    <property type="component" value="Unassembled WGS sequence"/>
</dbReference>
<evidence type="ECO:0000256" key="1">
    <source>
        <dbReference type="ARBA" id="ARBA00004651"/>
    </source>
</evidence>
<dbReference type="InterPro" id="IPR003838">
    <property type="entry name" value="ABC3_permease_C"/>
</dbReference>
<dbReference type="InterPro" id="IPR050250">
    <property type="entry name" value="Macrolide_Exporter_MacB"/>
</dbReference>
<feature type="transmembrane region" description="Helical" evidence="7">
    <location>
        <begin position="445"/>
        <end position="466"/>
    </location>
</feature>
<dbReference type="GO" id="GO:0022857">
    <property type="term" value="F:transmembrane transporter activity"/>
    <property type="evidence" value="ECO:0007669"/>
    <property type="project" value="TreeGrafter"/>
</dbReference>
<feature type="transmembrane region" description="Helical" evidence="7">
    <location>
        <begin position="740"/>
        <end position="760"/>
    </location>
</feature>
<feature type="transmembrane region" description="Helical" evidence="7">
    <location>
        <begin position="303"/>
        <end position="323"/>
    </location>
</feature>
<feature type="transmembrane region" description="Helical" evidence="7">
    <location>
        <begin position="214"/>
        <end position="241"/>
    </location>
</feature>
<reference evidence="9 10" key="1">
    <citation type="submission" date="2020-08" db="EMBL/GenBank/DDBJ databases">
        <title>Sequencing the genomes of 1000 actinobacteria strains.</title>
        <authorList>
            <person name="Klenk H.-P."/>
        </authorList>
    </citation>
    <scope>NUCLEOTIDE SEQUENCE [LARGE SCALE GENOMIC DNA]</scope>
    <source>
        <strain evidence="9 10">DSM 43851</strain>
    </source>
</reference>
<evidence type="ECO:0000313" key="9">
    <source>
        <dbReference type="EMBL" id="MBB5894832.1"/>
    </source>
</evidence>
<comment type="similarity">
    <text evidence="6">Belongs to the ABC-4 integral membrane protein family.</text>
</comment>
<feature type="transmembrane region" description="Helical" evidence="7">
    <location>
        <begin position="261"/>
        <end position="291"/>
    </location>
</feature>
<evidence type="ECO:0000256" key="3">
    <source>
        <dbReference type="ARBA" id="ARBA00022692"/>
    </source>
</evidence>
<keyword evidence="3 7" id="KW-0812">Transmembrane</keyword>
<comment type="caution">
    <text evidence="9">The sequence shown here is derived from an EMBL/GenBank/DDBJ whole genome shotgun (WGS) entry which is preliminary data.</text>
</comment>
<dbReference type="PANTHER" id="PTHR30572:SF4">
    <property type="entry name" value="ABC TRANSPORTER PERMEASE YTRF"/>
    <property type="match status" value="1"/>
</dbReference>
<keyword evidence="4 7" id="KW-1133">Transmembrane helix</keyword>
<keyword evidence="5 7" id="KW-0472">Membrane</keyword>
<protein>
    <submittedName>
        <fullName evidence="9">Putative ABC transport system permease protein</fullName>
    </submittedName>
</protein>
<feature type="domain" description="ABC3 transporter permease C-terminal" evidence="8">
    <location>
        <begin position="655"/>
        <end position="770"/>
    </location>
</feature>
<feature type="transmembrane region" description="Helical" evidence="7">
    <location>
        <begin position="651"/>
        <end position="674"/>
    </location>
</feature>
<evidence type="ECO:0000256" key="2">
    <source>
        <dbReference type="ARBA" id="ARBA00022475"/>
    </source>
</evidence>
<feature type="transmembrane region" description="Helical" evidence="7">
    <location>
        <begin position="694"/>
        <end position="720"/>
    </location>
</feature>
<dbReference type="PANTHER" id="PTHR30572">
    <property type="entry name" value="MEMBRANE COMPONENT OF TRANSPORTER-RELATED"/>
    <property type="match status" value="1"/>
</dbReference>
<sequence length="777" mass="79353">MNFVATHLRGVLRKPARLALTGVAIAVAAFFATAAMLTHDIAKETAYATITAIPSGVDEVAEPDGSEASAQLNKVRHEPGVVEATGRMVVPLTVGGKRIVLTADPGSGPLSRIRVASGTYPQSANQIAASTTSGLKIGSTVPVGGKSLTVTAIVDAPSADGPAAYMTDTNLLAVTPARLDRIDIRGSAPLWGAKSADDARAEAIAGVDSKVERLLAVLTAFVVVAVIAALLMATSTFRIVFAQRMRQTALLRAVGAPRRKLVWAFVAEGALVGFVAGLVGTAAAIGAGFLVARLLGVSGPGPALPFTSLVVLASILVALLAAVTPAQSATRISPLEALRVTDTERDSSTASRLRVVTGVLLLAAAGLVSYKAFGDGITATSRPGGAVLHFLLLTIASGTLTFCALLALGPVLLRPVLRGINAVLAPLGPTVRLAVQGVGGAPRRAAAVSAVVALGTGLLTGVLVGGETVRTFNDAQLAAAFPADVEVSGLTEDEPIPDAVLARLTGLKYRVAREDVVTNGSPTNLEVSDVDIKKLPLLGQIRTTVGALDDLGPGRAAVSAKYAEILKVKLGDTISLGDLHIRVAAIVVGDLIAGHGLVIDHTDLSRAGVPERPTNVLLTTDSPQSYGDSVKVDVLSRYRDQQRDLVASLEILALAVLALTLLIAIVGVGTTAALSVVERRRESGMLRAIGLTRLALGGITVSEAALHGVIGVLFGLIIGIPHAWLAVLSLGLGAPLTVPVPTLLGAGAGLVVLTMTAGLLPARRAARESPVTAMRVD</sequence>
<dbReference type="RefSeq" id="WP_184866705.1">
    <property type="nucleotide sequence ID" value="NZ_BAAAWY010000002.1"/>
</dbReference>
<name>A0A7W9NIQ3_9PSEU</name>